<accession>A0AAJ0BIV9</accession>
<dbReference type="AlphaFoldDB" id="A0AAJ0BIV9"/>
<dbReference type="InterPro" id="IPR019734">
    <property type="entry name" value="TPR_rpt"/>
</dbReference>
<evidence type="ECO:0000256" key="1">
    <source>
        <dbReference type="PROSITE-ProRule" id="PRU00339"/>
    </source>
</evidence>
<dbReference type="PROSITE" id="PS50005">
    <property type="entry name" value="TPR"/>
    <property type="match status" value="1"/>
</dbReference>
<reference evidence="2" key="1">
    <citation type="submission" date="2023-06" db="EMBL/GenBank/DDBJ databases">
        <title>Genome-scale phylogeny and comparative genomics of the fungal order Sordariales.</title>
        <authorList>
            <consortium name="Lawrence Berkeley National Laboratory"/>
            <person name="Hensen N."/>
            <person name="Bonometti L."/>
            <person name="Westerberg I."/>
            <person name="Brannstrom I.O."/>
            <person name="Guillou S."/>
            <person name="Cros-Aarteil S."/>
            <person name="Calhoun S."/>
            <person name="Haridas S."/>
            <person name="Kuo A."/>
            <person name="Mondo S."/>
            <person name="Pangilinan J."/>
            <person name="Riley R."/>
            <person name="Labutti K."/>
            <person name="Andreopoulos B."/>
            <person name="Lipzen A."/>
            <person name="Chen C."/>
            <person name="Yanf M."/>
            <person name="Daum C."/>
            <person name="Ng V."/>
            <person name="Clum A."/>
            <person name="Steindorff A."/>
            <person name="Ohm R."/>
            <person name="Martin F."/>
            <person name="Silar P."/>
            <person name="Natvig D."/>
            <person name="Lalanne C."/>
            <person name="Gautier V."/>
            <person name="Ament-Velasquez S.L."/>
            <person name="Kruys A."/>
            <person name="Hutchinson M.I."/>
            <person name="Powell A.J."/>
            <person name="Barry K."/>
            <person name="Miller A.N."/>
            <person name="Grigoriev I.V."/>
            <person name="Debuchy R."/>
            <person name="Gladieux P."/>
            <person name="Thoren M.H."/>
            <person name="Johannesson H."/>
        </authorList>
    </citation>
    <scope>NUCLEOTIDE SEQUENCE</scope>
    <source>
        <strain evidence="2">PSN4</strain>
    </source>
</reference>
<dbReference type="InterPro" id="IPR011990">
    <property type="entry name" value="TPR-like_helical_dom_sf"/>
</dbReference>
<evidence type="ECO:0000313" key="2">
    <source>
        <dbReference type="EMBL" id="KAK1757954.1"/>
    </source>
</evidence>
<evidence type="ECO:0000313" key="3">
    <source>
        <dbReference type="Proteomes" id="UP001239445"/>
    </source>
</evidence>
<proteinExistence type="predicted"/>
<dbReference type="PANTHER" id="PTHR45588">
    <property type="entry name" value="TPR DOMAIN-CONTAINING PROTEIN"/>
    <property type="match status" value="1"/>
</dbReference>
<comment type="caution">
    <text evidence="2">The sequence shown here is derived from an EMBL/GenBank/DDBJ whole genome shotgun (WGS) entry which is preliminary data.</text>
</comment>
<keyword evidence="1" id="KW-0802">TPR repeat</keyword>
<dbReference type="EMBL" id="MU839829">
    <property type="protein sequence ID" value="KAK1757954.1"/>
    <property type="molecule type" value="Genomic_DNA"/>
</dbReference>
<dbReference type="Proteomes" id="UP001239445">
    <property type="component" value="Unassembled WGS sequence"/>
</dbReference>
<keyword evidence="3" id="KW-1185">Reference proteome</keyword>
<gene>
    <name evidence="2" type="ORF">QBC47DRAFT_373473</name>
</gene>
<dbReference type="PANTHER" id="PTHR45588:SF1">
    <property type="entry name" value="WW DOMAIN-CONTAINING PROTEIN"/>
    <property type="match status" value="1"/>
</dbReference>
<evidence type="ECO:0008006" key="4">
    <source>
        <dbReference type="Google" id="ProtNLM"/>
    </source>
</evidence>
<name>A0AAJ0BIV9_9PEZI</name>
<dbReference type="SMART" id="SM00028">
    <property type="entry name" value="TPR"/>
    <property type="match status" value="3"/>
</dbReference>
<dbReference type="SUPFAM" id="SSF48452">
    <property type="entry name" value="TPR-like"/>
    <property type="match status" value="2"/>
</dbReference>
<feature type="repeat" description="TPR" evidence="1">
    <location>
        <begin position="23"/>
        <end position="56"/>
    </location>
</feature>
<sequence length="548" mass="62543">MGADDYYDLGCFHRPVSTSHPDAQTWFDRGLVWCYGFNHEEAANCFRRAAAIDPDCAMAYWGIAYSLGPNYNKPWDAFDEDELQRTLKEARGAMTQAEQKEKAVGGVEEALVKALRSRYPETQTDKPDRRGWDADYAEEMQFVYLSFPDDPDVVALYVEALMNLTPWKLWDIRTGEPAPGARTLEAKSTLEMAFQRDAHHPGLLHLYIHLMEMSRHPETALRWADNLRGLIPDSGHLNHMPSHLDVLCGDYRAAIASNSDAIKADTRFFQKDGAMNFYSLYRCHDYHFRIYAAMFGGQSLVAIETAKELEATLPEEVLRIESPPMADWLEGFLAMRVHVLLRFGFWNEILQLELPRDQDLYCTTTAMMHYAKGVALAATGQVREAEGELRHFEEAVKRVPSSRTVFNNTCLDILAIADAMLRGELEYRRGNYDHAFEHLRHAISLDDDLPYDEPWGWMQPTRHAYGALLLEQNRVSDAFDVYAADLGFSDELPRAQQHRNNVWALHGYHECLKRLGRNAEARLIEPQLEIAVAVADVEIKASCCCRGR</sequence>
<protein>
    <recommendedName>
        <fullName evidence="4">TPR domain protein</fullName>
    </recommendedName>
</protein>
<organism evidence="2 3">
    <name type="scientific">Echria macrotheca</name>
    <dbReference type="NCBI Taxonomy" id="438768"/>
    <lineage>
        <taxon>Eukaryota</taxon>
        <taxon>Fungi</taxon>
        <taxon>Dikarya</taxon>
        <taxon>Ascomycota</taxon>
        <taxon>Pezizomycotina</taxon>
        <taxon>Sordariomycetes</taxon>
        <taxon>Sordariomycetidae</taxon>
        <taxon>Sordariales</taxon>
        <taxon>Schizotheciaceae</taxon>
        <taxon>Echria</taxon>
    </lineage>
</organism>
<dbReference type="Gene3D" id="1.25.40.10">
    <property type="entry name" value="Tetratricopeptide repeat domain"/>
    <property type="match status" value="2"/>
</dbReference>